<dbReference type="SUPFAM" id="SSF159133">
    <property type="entry name" value="EutN/CcmL-like"/>
    <property type="match status" value="1"/>
</dbReference>
<evidence type="ECO:0000313" key="4">
    <source>
        <dbReference type="EMBL" id="NEU04806.1"/>
    </source>
</evidence>
<accession>A0A6M0H241</accession>
<comment type="subcellular location">
    <subcellularLocation>
        <location evidence="1">Carboxysome</location>
    </subcellularLocation>
</comment>
<keyword evidence="2" id="KW-1282">Carboxysome</keyword>
<dbReference type="EMBL" id="JAAGPU010000012">
    <property type="protein sequence ID" value="NEU04806.1"/>
    <property type="molecule type" value="Genomic_DNA"/>
</dbReference>
<dbReference type="AlphaFoldDB" id="A0A6M0H241"/>
<dbReference type="InterPro" id="IPR036677">
    <property type="entry name" value="EutN_CcmL_sf"/>
</dbReference>
<protein>
    <submittedName>
        <fullName evidence="4">EutN/CcmL family microcompartment protein</fullName>
    </submittedName>
</protein>
<dbReference type="CDD" id="cd01614">
    <property type="entry name" value="EutN_CcmL"/>
    <property type="match status" value="1"/>
</dbReference>
<dbReference type="Proteomes" id="UP000481872">
    <property type="component" value="Unassembled WGS sequence"/>
</dbReference>
<dbReference type="Pfam" id="PF03319">
    <property type="entry name" value="EutN_CcmL"/>
    <property type="match status" value="1"/>
</dbReference>
<dbReference type="Gene3D" id="2.40.50.220">
    <property type="entry name" value="EutN/Ccml"/>
    <property type="match status" value="1"/>
</dbReference>
<evidence type="ECO:0000313" key="5">
    <source>
        <dbReference type="Proteomes" id="UP000481872"/>
    </source>
</evidence>
<evidence type="ECO:0000256" key="1">
    <source>
        <dbReference type="ARBA" id="ARBA00023587"/>
    </source>
</evidence>
<organism evidence="4 5">
    <name type="scientific">Clostridium senegalense</name>
    <dbReference type="NCBI Taxonomy" id="1465809"/>
    <lineage>
        <taxon>Bacteria</taxon>
        <taxon>Bacillati</taxon>
        <taxon>Bacillota</taxon>
        <taxon>Clostridia</taxon>
        <taxon>Eubacteriales</taxon>
        <taxon>Clostridiaceae</taxon>
        <taxon>Clostridium</taxon>
    </lineage>
</organism>
<gene>
    <name evidence="4" type="ORF">G3M99_08050</name>
</gene>
<comment type="caution">
    <text evidence="4">The sequence shown here is derived from an EMBL/GenBank/DDBJ whole genome shotgun (WGS) entry which is preliminary data.</text>
</comment>
<keyword evidence="3" id="KW-1283">Bacterial microcompartment</keyword>
<sequence length="90" mass="9668">MIIGKVTGNLWATRKDENLSGLKFLVVRTIDFNGELTKDVIIAVDSVGAGIGDQVLISKGSSARYVFDNNKAPIDATIVGIVDSLEIFNE</sequence>
<dbReference type="InterPro" id="IPR004992">
    <property type="entry name" value="EutN_CcmL"/>
</dbReference>
<dbReference type="PROSITE" id="PS51932">
    <property type="entry name" value="BMV"/>
    <property type="match status" value="1"/>
</dbReference>
<name>A0A6M0H241_9CLOT</name>
<evidence type="ECO:0000256" key="2">
    <source>
        <dbReference type="ARBA" id="ARBA00023669"/>
    </source>
</evidence>
<keyword evidence="5" id="KW-1185">Reference proteome</keyword>
<dbReference type="GO" id="GO:0031470">
    <property type="term" value="C:carboxysome"/>
    <property type="evidence" value="ECO:0007669"/>
    <property type="project" value="UniProtKB-SubCell"/>
</dbReference>
<dbReference type="RefSeq" id="WP_010294052.1">
    <property type="nucleotide sequence ID" value="NZ_CABKRL010000002.1"/>
</dbReference>
<reference evidence="4 5" key="1">
    <citation type="submission" date="2020-02" db="EMBL/GenBank/DDBJ databases">
        <title>Genome assembly of a novel Clostridium senegalense strain.</title>
        <authorList>
            <person name="Gupta T.B."/>
            <person name="Jauregui R."/>
            <person name="Maclean P."/>
            <person name="Nawarathana A."/>
            <person name="Brightwell G."/>
        </authorList>
    </citation>
    <scope>NUCLEOTIDE SEQUENCE [LARGE SCALE GENOMIC DNA]</scope>
    <source>
        <strain evidence="4 5">AGRFS4</strain>
    </source>
</reference>
<dbReference type="PANTHER" id="PTHR36539">
    <property type="entry name" value="ETHANOLAMINE UTILIZATION PROTEIN EUTN"/>
    <property type="match status" value="1"/>
</dbReference>
<proteinExistence type="predicted"/>
<evidence type="ECO:0000256" key="3">
    <source>
        <dbReference type="ARBA" id="ARBA00024446"/>
    </source>
</evidence>